<dbReference type="CDD" id="cd17546">
    <property type="entry name" value="REC_hyHK_CKI1_RcsC-like"/>
    <property type="match status" value="1"/>
</dbReference>
<keyword evidence="7" id="KW-1133">Transmembrane helix</keyword>
<evidence type="ECO:0000313" key="14">
    <source>
        <dbReference type="EMBL" id="EPY02108.1"/>
    </source>
</evidence>
<evidence type="ECO:0000259" key="13">
    <source>
        <dbReference type="PROSITE" id="PS50894"/>
    </source>
</evidence>
<dbReference type="eggNOG" id="COG2198">
    <property type="taxonomic scope" value="Bacteria"/>
</dbReference>
<evidence type="ECO:0000313" key="15">
    <source>
        <dbReference type="Proteomes" id="UP000015350"/>
    </source>
</evidence>
<comment type="caution">
    <text evidence="14">The sequence shown here is derived from an EMBL/GenBank/DDBJ whole genome shotgun (WGS) entry which is preliminary data.</text>
</comment>
<evidence type="ECO:0000256" key="6">
    <source>
        <dbReference type="ARBA" id="ARBA00022840"/>
    </source>
</evidence>
<comment type="subcellular location">
    <subcellularLocation>
        <location evidence="1">Cell membrane</location>
        <topology evidence="1">Multi-pass membrane protein</topology>
    </subcellularLocation>
</comment>
<keyword evidence="4" id="KW-0812">Transmembrane</keyword>
<dbReference type="SMART" id="SM00448">
    <property type="entry name" value="REC"/>
    <property type="match status" value="1"/>
</dbReference>
<dbReference type="Gene3D" id="1.20.120.160">
    <property type="entry name" value="HPT domain"/>
    <property type="match status" value="1"/>
</dbReference>
<reference evidence="14 15" key="1">
    <citation type="submission" date="2013-04" db="EMBL/GenBank/DDBJ databases">
        <authorList>
            <person name="Kuznetsov B."/>
            <person name="Ivanovsky R."/>
        </authorList>
    </citation>
    <scope>NUCLEOTIDE SEQUENCE [LARGE SCALE GENOMIC DNA]</scope>
    <source>
        <strain evidence="14 15">MGU-K5</strain>
    </source>
</reference>
<feature type="modified residue" description="4-aspartylphosphate" evidence="11">
    <location>
        <position position="56"/>
    </location>
</feature>
<feature type="domain" description="Response regulatory" evidence="12">
    <location>
        <begin position="6"/>
        <end position="124"/>
    </location>
</feature>
<keyword evidence="2" id="KW-1003">Cell membrane</keyword>
<dbReference type="Gene3D" id="3.40.50.2300">
    <property type="match status" value="1"/>
</dbReference>
<dbReference type="RefSeq" id="WP_021131852.1">
    <property type="nucleotide sequence ID" value="NZ_AQPH01000021.1"/>
</dbReference>
<proteinExistence type="predicted"/>
<feature type="domain" description="HPt" evidence="13">
    <location>
        <begin position="149"/>
        <end position="247"/>
    </location>
</feature>
<dbReference type="Pfam" id="PF01627">
    <property type="entry name" value="Hpt"/>
    <property type="match status" value="1"/>
</dbReference>
<dbReference type="PROSITE" id="PS50110">
    <property type="entry name" value="RESPONSE_REGULATORY"/>
    <property type="match status" value="1"/>
</dbReference>
<dbReference type="GO" id="GO:0004672">
    <property type="term" value="F:protein kinase activity"/>
    <property type="evidence" value="ECO:0007669"/>
    <property type="project" value="UniProtKB-ARBA"/>
</dbReference>
<keyword evidence="6" id="KW-0067">ATP-binding</keyword>
<sequence>MTARSRILVVDDNEVNRTVAADLLQHSGHRVATAEDGLAAIIAVRDGGPFDLVLLDMCMPGMDGIEAAEAIRALPGPAGAVPIILLTATLVAEDEPRWRRAGILGCLVKPFRPDHLAAFLTKPAAVPAAESGPALVAASDLALDLAALGRERMVGLAELFRRSSGGDLAQLPVLLGQGKLAEAGAVAHRMAGAAASLHLHPLSALCREIESAARAQNHTLAAERITAVSGLWPRSLEALMQALGEGA</sequence>
<dbReference type="AlphaFoldDB" id="S9SDJ9"/>
<dbReference type="GO" id="GO:0000160">
    <property type="term" value="P:phosphorelay signal transduction system"/>
    <property type="evidence" value="ECO:0007669"/>
    <property type="project" value="UniProtKB-KW"/>
</dbReference>
<evidence type="ECO:0000256" key="10">
    <source>
        <dbReference type="PROSITE-ProRule" id="PRU00110"/>
    </source>
</evidence>
<evidence type="ECO:0000256" key="9">
    <source>
        <dbReference type="ARBA" id="ARBA00023136"/>
    </source>
</evidence>
<dbReference type="SUPFAM" id="SSF52172">
    <property type="entry name" value="CheY-like"/>
    <property type="match status" value="1"/>
</dbReference>
<dbReference type="InterPro" id="IPR008207">
    <property type="entry name" value="Sig_transdc_His_kin_Hpt_dom"/>
</dbReference>
<keyword evidence="14" id="KW-0808">Transferase</keyword>
<accession>S9SDJ9</accession>
<evidence type="ECO:0000256" key="3">
    <source>
        <dbReference type="ARBA" id="ARBA00022553"/>
    </source>
</evidence>
<dbReference type="GO" id="GO:0005886">
    <property type="term" value="C:plasma membrane"/>
    <property type="evidence" value="ECO:0007669"/>
    <property type="project" value="UniProtKB-SubCell"/>
</dbReference>
<dbReference type="EMBL" id="AQPH01000021">
    <property type="protein sequence ID" value="EPY02108.1"/>
    <property type="molecule type" value="Genomic_DNA"/>
</dbReference>
<feature type="modified residue" description="Phosphohistidine" evidence="10">
    <location>
        <position position="188"/>
    </location>
</feature>
<dbReference type="eggNOG" id="COG0784">
    <property type="taxonomic scope" value="Bacteria"/>
</dbReference>
<dbReference type="SUPFAM" id="SSF47226">
    <property type="entry name" value="Histidine-containing phosphotransfer domain, HPT domain"/>
    <property type="match status" value="1"/>
</dbReference>
<dbReference type="Proteomes" id="UP000015350">
    <property type="component" value="Unassembled WGS sequence"/>
</dbReference>
<dbReference type="PANTHER" id="PTHR45339:SF1">
    <property type="entry name" value="HYBRID SIGNAL TRANSDUCTION HISTIDINE KINASE J"/>
    <property type="match status" value="1"/>
</dbReference>
<evidence type="ECO:0000256" key="11">
    <source>
        <dbReference type="PROSITE-ProRule" id="PRU00169"/>
    </source>
</evidence>
<dbReference type="InterPro" id="IPR011006">
    <property type="entry name" value="CheY-like_superfamily"/>
</dbReference>
<dbReference type="GO" id="GO:0005524">
    <property type="term" value="F:ATP binding"/>
    <property type="evidence" value="ECO:0007669"/>
    <property type="project" value="UniProtKB-KW"/>
</dbReference>
<protein>
    <submittedName>
        <fullName evidence="14">Signal transduction histidine kinase</fullName>
    </submittedName>
</protein>
<keyword evidence="5" id="KW-0547">Nucleotide-binding</keyword>
<dbReference type="STRING" id="1316936.K678_07512"/>
<evidence type="ECO:0000256" key="8">
    <source>
        <dbReference type="ARBA" id="ARBA00023012"/>
    </source>
</evidence>
<keyword evidence="8" id="KW-0902">Two-component regulatory system</keyword>
<evidence type="ECO:0000256" key="5">
    <source>
        <dbReference type="ARBA" id="ARBA00022741"/>
    </source>
</evidence>
<name>S9SDJ9_MAGFU</name>
<evidence type="ECO:0000256" key="1">
    <source>
        <dbReference type="ARBA" id="ARBA00004651"/>
    </source>
</evidence>
<keyword evidence="3 11" id="KW-0597">Phosphoprotein</keyword>
<evidence type="ECO:0000256" key="7">
    <source>
        <dbReference type="ARBA" id="ARBA00022989"/>
    </source>
</evidence>
<evidence type="ECO:0000259" key="12">
    <source>
        <dbReference type="PROSITE" id="PS50110"/>
    </source>
</evidence>
<dbReference type="InterPro" id="IPR001789">
    <property type="entry name" value="Sig_transdc_resp-reg_receiver"/>
</dbReference>
<dbReference type="OrthoDB" id="9801602at2"/>
<keyword evidence="14" id="KW-0418">Kinase</keyword>
<dbReference type="InterPro" id="IPR036641">
    <property type="entry name" value="HPT_dom_sf"/>
</dbReference>
<gene>
    <name evidence="14" type="ORF">K678_07512</name>
</gene>
<evidence type="ECO:0000256" key="2">
    <source>
        <dbReference type="ARBA" id="ARBA00022475"/>
    </source>
</evidence>
<dbReference type="Pfam" id="PF00072">
    <property type="entry name" value="Response_reg"/>
    <property type="match status" value="1"/>
</dbReference>
<evidence type="ECO:0000256" key="4">
    <source>
        <dbReference type="ARBA" id="ARBA00022692"/>
    </source>
</evidence>
<keyword evidence="9" id="KW-0472">Membrane</keyword>
<organism evidence="14 15">
    <name type="scientific">Magnetospirillum fulvum MGU-K5</name>
    <dbReference type="NCBI Taxonomy" id="1316936"/>
    <lineage>
        <taxon>Bacteria</taxon>
        <taxon>Pseudomonadati</taxon>
        <taxon>Pseudomonadota</taxon>
        <taxon>Alphaproteobacteria</taxon>
        <taxon>Rhodospirillales</taxon>
        <taxon>Rhodospirillaceae</taxon>
        <taxon>Magnetospirillum</taxon>
    </lineage>
</organism>
<dbReference type="PANTHER" id="PTHR45339">
    <property type="entry name" value="HYBRID SIGNAL TRANSDUCTION HISTIDINE KINASE J"/>
    <property type="match status" value="1"/>
</dbReference>
<dbReference type="PROSITE" id="PS50894">
    <property type="entry name" value="HPT"/>
    <property type="match status" value="1"/>
</dbReference>